<dbReference type="EMBL" id="CDMZ01004013">
    <property type="protein sequence ID" value="CEM48371.1"/>
    <property type="molecule type" value="Genomic_DNA"/>
</dbReference>
<feature type="transmembrane region" description="Helical" evidence="2">
    <location>
        <begin position="99"/>
        <end position="116"/>
    </location>
</feature>
<keyword evidence="2" id="KW-0472">Membrane</keyword>
<keyword evidence="2" id="KW-1133">Transmembrane helix</keyword>
<dbReference type="InterPro" id="IPR005804">
    <property type="entry name" value="FA_desaturase_dom"/>
</dbReference>
<feature type="transmembrane region" description="Helical" evidence="2">
    <location>
        <begin position="46"/>
        <end position="65"/>
    </location>
</feature>
<protein>
    <recommendedName>
        <fullName evidence="3">Fatty acid desaturase domain-containing protein</fullName>
    </recommendedName>
</protein>
<evidence type="ECO:0000313" key="4">
    <source>
        <dbReference type="EMBL" id="CEM48371.1"/>
    </source>
</evidence>
<keyword evidence="2" id="KW-0812">Transmembrane</keyword>
<feature type="region of interest" description="Disordered" evidence="1">
    <location>
        <begin position="342"/>
        <end position="381"/>
    </location>
</feature>
<organism evidence="4">
    <name type="scientific">Chromera velia CCMP2878</name>
    <dbReference type="NCBI Taxonomy" id="1169474"/>
    <lineage>
        <taxon>Eukaryota</taxon>
        <taxon>Sar</taxon>
        <taxon>Alveolata</taxon>
        <taxon>Colpodellida</taxon>
        <taxon>Chromeraceae</taxon>
        <taxon>Chromera</taxon>
    </lineage>
</organism>
<evidence type="ECO:0000256" key="2">
    <source>
        <dbReference type="SAM" id="Phobius"/>
    </source>
</evidence>
<proteinExistence type="predicted"/>
<sequence>MTSAKPASNASVDTKVAAQNIRAKIRVEEENVRASSKLLSREADDLVGFLFLTGWLVACVAVSALWATGRIPTLAAIVLNALAYSVAHEQEHDLIHNLYFKTPAVQHVVFFLIWIAKSNMPPWWRKKWHLHHHLESGQKVDVEERIIGIGLPIGPKRILITLTSLFSSLVMDDLHEAIPDFSRRNLVVFSALVIWSNITVAWHAVSMFAPAAAAVVFQHAPWLAAYSPFVIGFAVCIAWPNMLRQFCLVLITTWCHYYGDIPEDDVFYQVQVLNHPVLLPFQLFCWNFGATHVVHHFVTRQPFWVRTLVYPLVVETLREEGIPVNDLSSILRNNRFFLESAEAEKEEGEKEAQSSPKGKEKEAEKVMKEGVRTRSQKIRGN</sequence>
<reference evidence="4" key="1">
    <citation type="submission" date="2014-11" db="EMBL/GenBank/DDBJ databases">
        <authorList>
            <person name="Otto D Thomas"/>
            <person name="Naeem Raeece"/>
        </authorList>
    </citation>
    <scope>NUCLEOTIDE SEQUENCE</scope>
</reference>
<dbReference type="GO" id="GO:0006629">
    <property type="term" value="P:lipid metabolic process"/>
    <property type="evidence" value="ECO:0007669"/>
    <property type="project" value="InterPro"/>
</dbReference>
<feature type="transmembrane region" description="Helical" evidence="2">
    <location>
        <begin position="220"/>
        <end position="239"/>
    </location>
</feature>
<dbReference type="Pfam" id="PF00487">
    <property type="entry name" value="FA_desaturase"/>
    <property type="match status" value="1"/>
</dbReference>
<name>A0A0G4HV85_9ALVE</name>
<gene>
    <name evidence="4" type="ORF">Cvel_8800</name>
</gene>
<dbReference type="AlphaFoldDB" id="A0A0G4HV85"/>
<dbReference type="CDD" id="cd01060">
    <property type="entry name" value="Membrane-FADS-like"/>
    <property type="match status" value="1"/>
</dbReference>
<evidence type="ECO:0000259" key="3">
    <source>
        <dbReference type="Pfam" id="PF00487"/>
    </source>
</evidence>
<accession>A0A0G4HV85</accession>
<feature type="transmembrane region" description="Helical" evidence="2">
    <location>
        <begin position="186"/>
        <end position="208"/>
    </location>
</feature>
<evidence type="ECO:0000256" key="1">
    <source>
        <dbReference type="SAM" id="MobiDB-lite"/>
    </source>
</evidence>
<feature type="domain" description="Fatty acid desaturase" evidence="3">
    <location>
        <begin position="74"/>
        <end position="326"/>
    </location>
</feature>
<feature type="compositionally biased region" description="Basic and acidic residues" evidence="1">
    <location>
        <begin position="347"/>
        <end position="372"/>
    </location>
</feature>
<dbReference type="VEuPathDB" id="CryptoDB:Cvel_8800"/>